<dbReference type="Gene3D" id="3.90.550.10">
    <property type="entry name" value="Spore Coat Polysaccharide Biosynthesis Protein SpsA, Chain A"/>
    <property type="match status" value="1"/>
</dbReference>
<accession>A0A1M6SBU7</accession>
<organism evidence="2 3">
    <name type="scientific">Fibrobacter intestinalis</name>
    <dbReference type="NCBI Taxonomy" id="28122"/>
    <lineage>
        <taxon>Bacteria</taxon>
        <taxon>Pseudomonadati</taxon>
        <taxon>Fibrobacterota</taxon>
        <taxon>Fibrobacteria</taxon>
        <taxon>Fibrobacterales</taxon>
        <taxon>Fibrobacteraceae</taxon>
        <taxon>Fibrobacter</taxon>
    </lineage>
</organism>
<dbReference type="Proteomes" id="UP000184275">
    <property type="component" value="Unassembled WGS sequence"/>
</dbReference>
<proteinExistence type="predicted"/>
<name>A0A1M6SBU7_9BACT</name>
<reference evidence="3" key="1">
    <citation type="submission" date="2016-11" db="EMBL/GenBank/DDBJ databases">
        <authorList>
            <person name="Varghese N."/>
            <person name="Submissions S."/>
        </authorList>
    </citation>
    <scope>NUCLEOTIDE SEQUENCE [LARGE SCALE GENOMIC DNA]</scope>
    <source>
        <strain evidence="3">UWOS</strain>
    </source>
</reference>
<dbReference type="PANTHER" id="PTHR22916:SF3">
    <property type="entry name" value="UDP-GLCNAC:BETAGAL BETA-1,3-N-ACETYLGLUCOSAMINYLTRANSFERASE-LIKE PROTEIN 1"/>
    <property type="match status" value="1"/>
</dbReference>
<dbReference type="RefSeq" id="WP_073302987.1">
    <property type="nucleotide sequence ID" value="NZ_FRAW01000006.1"/>
</dbReference>
<dbReference type="SUPFAM" id="SSF53448">
    <property type="entry name" value="Nucleotide-diphospho-sugar transferases"/>
    <property type="match status" value="1"/>
</dbReference>
<dbReference type="InterPro" id="IPR029044">
    <property type="entry name" value="Nucleotide-diphossugar_trans"/>
</dbReference>
<dbReference type="InterPro" id="IPR001173">
    <property type="entry name" value="Glyco_trans_2-like"/>
</dbReference>
<dbReference type="PANTHER" id="PTHR22916">
    <property type="entry name" value="GLYCOSYLTRANSFERASE"/>
    <property type="match status" value="1"/>
</dbReference>
<evidence type="ECO:0000313" key="2">
    <source>
        <dbReference type="EMBL" id="SHK42244.1"/>
    </source>
</evidence>
<dbReference type="AlphaFoldDB" id="A0A1M6SBU7"/>
<protein>
    <submittedName>
        <fullName evidence="2">Glycosyl transferase family 2</fullName>
    </submittedName>
</protein>
<keyword evidence="2" id="KW-0808">Transferase</keyword>
<sequence>MISVCMATYNGAKFIREQLKSILLQLSLEDEVIISDDSSTDNTIEIIKSFHDHRIQLFEKKHHSFSHL</sequence>
<keyword evidence="3" id="KW-1185">Reference proteome</keyword>
<gene>
    <name evidence="2" type="ORF">SAMN05720469_1063</name>
</gene>
<evidence type="ECO:0000259" key="1">
    <source>
        <dbReference type="Pfam" id="PF00535"/>
    </source>
</evidence>
<dbReference type="Pfam" id="PF00535">
    <property type="entry name" value="Glycos_transf_2"/>
    <property type="match status" value="1"/>
</dbReference>
<feature type="domain" description="Glycosyltransferase 2-like" evidence="1">
    <location>
        <begin position="3"/>
        <end position="61"/>
    </location>
</feature>
<dbReference type="EMBL" id="FRAW01000006">
    <property type="protein sequence ID" value="SHK42244.1"/>
    <property type="molecule type" value="Genomic_DNA"/>
</dbReference>
<evidence type="ECO:0000313" key="3">
    <source>
        <dbReference type="Proteomes" id="UP000184275"/>
    </source>
</evidence>
<dbReference type="GO" id="GO:0016758">
    <property type="term" value="F:hexosyltransferase activity"/>
    <property type="evidence" value="ECO:0007669"/>
    <property type="project" value="UniProtKB-ARBA"/>
</dbReference>